<keyword evidence="1" id="KW-0723">Serine/threonine-protein kinase</keyword>
<evidence type="ECO:0000256" key="1">
    <source>
        <dbReference type="ARBA" id="ARBA00022527"/>
    </source>
</evidence>
<dbReference type="Proteomes" id="UP000693981">
    <property type="component" value="Unassembled WGS sequence"/>
</dbReference>
<dbReference type="GO" id="GO:0005524">
    <property type="term" value="F:ATP binding"/>
    <property type="evidence" value="ECO:0007669"/>
    <property type="project" value="UniProtKB-UniRule"/>
</dbReference>
<feature type="region of interest" description="Disordered" evidence="7">
    <location>
        <begin position="280"/>
        <end position="310"/>
    </location>
</feature>
<dbReference type="PROSITE" id="PS50003">
    <property type="entry name" value="PH_DOMAIN"/>
    <property type="match status" value="1"/>
</dbReference>
<dbReference type="PROSITE" id="PS00107">
    <property type="entry name" value="PROTEIN_KINASE_ATP"/>
    <property type="match status" value="1"/>
</dbReference>
<feature type="compositionally biased region" description="Basic residues" evidence="7">
    <location>
        <begin position="58"/>
        <end position="69"/>
    </location>
</feature>
<evidence type="ECO:0008006" key="12">
    <source>
        <dbReference type="Google" id="ProtNLM"/>
    </source>
</evidence>
<evidence type="ECO:0000256" key="6">
    <source>
        <dbReference type="PROSITE-ProRule" id="PRU10141"/>
    </source>
</evidence>
<accession>A0A8T1WZ07</accession>
<evidence type="ECO:0000259" key="8">
    <source>
        <dbReference type="PROSITE" id="PS50003"/>
    </source>
</evidence>
<feature type="domain" description="PH" evidence="8">
    <location>
        <begin position="77"/>
        <end position="231"/>
    </location>
</feature>
<evidence type="ECO:0000256" key="5">
    <source>
        <dbReference type="ARBA" id="ARBA00022840"/>
    </source>
</evidence>
<comment type="caution">
    <text evidence="10">The sequence shown here is derived from an EMBL/GenBank/DDBJ whole genome shotgun (WGS) entry which is preliminary data.</text>
</comment>
<dbReference type="CDD" id="cd07834">
    <property type="entry name" value="STKc_MAPK"/>
    <property type="match status" value="1"/>
</dbReference>
<dbReference type="InterPro" id="IPR000719">
    <property type="entry name" value="Prot_kinase_dom"/>
</dbReference>
<dbReference type="PROSITE" id="PS00108">
    <property type="entry name" value="PROTEIN_KINASE_ST"/>
    <property type="match status" value="1"/>
</dbReference>
<dbReference type="InterPro" id="IPR017441">
    <property type="entry name" value="Protein_kinase_ATP_BS"/>
</dbReference>
<dbReference type="Pfam" id="PF00069">
    <property type="entry name" value="Pkinase"/>
    <property type="match status" value="1"/>
</dbReference>
<proteinExistence type="predicted"/>
<evidence type="ECO:0000256" key="7">
    <source>
        <dbReference type="SAM" id="MobiDB-lite"/>
    </source>
</evidence>
<dbReference type="AlphaFoldDB" id="A0A8T1WZ07"/>
<keyword evidence="11" id="KW-1185">Reference proteome</keyword>
<keyword evidence="3 6" id="KW-0547">Nucleotide-binding</keyword>
<sequence length="856" mass="96666">MTQSTTSSRRSVAADEGSRLSLSYDAKSRASSVSSVSISPASASVSRSLATLSATPTHQRHSHHHHRSSVPHDVPLRFHWEGYLQKRSDWLKHWETYYFVLRGRSLYCYLSEEDARRQNAKSKIKKGRFGFSDRVSLVKAWDVEEDPGAVASAGASSNTGSTASTPAATAAQQEAAGSDAVNQNSPPIDDAASESAFRFTLATQKGHQLHFRTNSEASKHVWLQFVANAVADHDLSGQMLQAVQYLRTNVADFYQGYEYFYAALCARVTADEAGVQMDGGVPLSPSTGARPSTPGIASTEETDRSSFTLGTKKSNASYLPVTPNQPLAKTQVIPPMDHVLLRFFSLLKSDVILRSNYLPMVPFEGKYRGFSGVLEYFSRLSQSVQVEQFIVESIEMEDEEEQEHDQDQAPDFGEHRRRRNRGNRVVVISGRETMQVRYNQTTFMQQWKHKLHFKPGDHGRVSRWEIFARSSSFRSFAKLTQQFSPPGEEVMHQFVINGVRYQLAEKYRMVKIVGKGTYGEVIAASDFVHGGTFAIKKLGQFLRHPKVALLALREIKLMSEIGTHPCLMGFHELQRPLDYEHFEDLYIIQPLMETDLCRIIHSKESLSDDQVQYFLYQMLCGIHYLHSADVLHRDIKPSNILVNSDCRIKICDFGLARHANDRDLAEGLSEYVVTRWYRAPELLLANAYTKAIDMWAIGCIFAELLGRRIMFPGTSYVDQLKVIVDIVGTPTTFSFCDNPVARRYAGRQFLIQSQKVPKVDWAEVFPEANPDGLDLLDHLLQFDPAKRITAAEALEHPYVSQWRDSQLEQPCHADVATNLTQFDYEQVSYDPQTLKDLLYQEVMKAQHPPPPQSIAE</sequence>
<gene>
    <name evidence="10" type="ORF">PHYBOEH_001486</name>
</gene>
<dbReference type="OrthoDB" id="69374at2759"/>
<feature type="domain" description="Protein kinase" evidence="9">
    <location>
        <begin position="507"/>
        <end position="799"/>
    </location>
</feature>
<evidence type="ECO:0000256" key="3">
    <source>
        <dbReference type="ARBA" id="ARBA00022741"/>
    </source>
</evidence>
<evidence type="ECO:0000256" key="2">
    <source>
        <dbReference type="ARBA" id="ARBA00022679"/>
    </source>
</evidence>
<organism evidence="10 11">
    <name type="scientific">Phytophthora boehmeriae</name>
    <dbReference type="NCBI Taxonomy" id="109152"/>
    <lineage>
        <taxon>Eukaryota</taxon>
        <taxon>Sar</taxon>
        <taxon>Stramenopiles</taxon>
        <taxon>Oomycota</taxon>
        <taxon>Peronosporomycetes</taxon>
        <taxon>Peronosporales</taxon>
        <taxon>Peronosporaceae</taxon>
        <taxon>Phytophthora</taxon>
    </lineage>
</organism>
<dbReference type="SMART" id="SM00233">
    <property type="entry name" value="PH"/>
    <property type="match status" value="1"/>
</dbReference>
<dbReference type="EMBL" id="JAGDFL010000131">
    <property type="protein sequence ID" value="KAG7396973.1"/>
    <property type="molecule type" value="Genomic_DNA"/>
</dbReference>
<dbReference type="SMART" id="SM00220">
    <property type="entry name" value="S_TKc"/>
    <property type="match status" value="1"/>
</dbReference>
<keyword evidence="2" id="KW-0808">Transferase</keyword>
<dbReference type="PROSITE" id="PS50011">
    <property type="entry name" value="PROTEIN_KINASE_DOM"/>
    <property type="match status" value="1"/>
</dbReference>
<feature type="region of interest" description="Disordered" evidence="7">
    <location>
        <begin position="397"/>
        <end position="416"/>
    </location>
</feature>
<dbReference type="FunFam" id="1.10.510.10:FF:000040">
    <property type="entry name" value="Mitogen-activated protein kinase"/>
    <property type="match status" value="1"/>
</dbReference>
<feature type="binding site" evidence="6">
    <location>
        <position position="537"/>
    </location>
    <ligand>
        <name>ATP</name>
        <dbReference type="ChEBI" id="CHEBI:30616"/>
    </ligand>
</feature>
<feature type="region of interest" description="Disordered" evidence="7">
    <location>
        <begin position="149"/>
        <end position="187"/>
    </location>
</feature>
<dbReference type="InterPro" id="IPR050117">
    <property type="entry name" value="MAPK"/>
</dbReference>
<dbReference type="InterPro" id="IPR001849">
    <property type="entry name" value="PH_domain"/>
</dbReference>
<evidence type="ECO:0000256" key="4">
    <source>
        <dbReference type="ARBA" id="ARBA00022777"/>
    </source>
</evidence>
<keyword evidence="4" id="KW-0418">Kinase</keyword>
<evidence type="ECO:0000313" key="10">
    <source>
        <dbReference type="EMBL" id="KAG7396973.1"/>
    </source>
</evidence>
<protein>
    <recommendedName>
        <fullName evidence="12">CMGC/MAPK protein kinase</fullName>
    </recommendedName>
</protein>
<dbReference type="PANTHER" id="PTHR24055">
    <property type="entry name" value="MITOGEN-ACTIVATED PROTEIN KINASE"/>
    <property type="match status" value="1"/>
</dbReference>
<keyword evidence="5 6" id="KW-0067">ATP-binding</keyword>
<dbReference type="GO" id="GO:0004674">
    <property type="term" value="F:protein serine/threonine kinase activity"/>
    <property type="evidence" value="ECO:0007669"/>
    <property type="project" value="UniProtKB-KW"/>
</dbReference>
<evidence type="ECO:0000313" key="11">
    <source>
        <dbReference type="Proteomes" id="UP000693981"/>
    </source>
</evidence>
<evidence type="ECO:0000259" key="9">
    <source>
        <dbReference type="PROSITE" id="PS50011"/>
    </source>
</evidence>
<reference evidence="10" key="1">
    <citation type="submission" date="2021-02" db="EMBL/GenBank/DDBJ databases">
        <authorList>
            <person name="Palmer J.M."/>
        </authorList>
    </citation>
    <scope>NUCLEOTIDE SEQUENCE</scope>
    <source>
        <strain evidence="10">SCRP23</strain>
    </source>
</reference>
<feature type="compositionally biased region" description="Low complexity" evidence="7">
    <location>
        <begin position="149"/>
        <end position="180"/>
    </location>
</feature>
<dbReference type="InterPro" id="IPR008271">
    <property type="entry name" value="Ser/Thr_kinase_AS"/>
</dbReference>
<name>A0A8T1WZ07_9STRA</name>
<feature type="region of interest" description="Disordered" evidence="7">
    <location>
        <begin position="49"/>
        <end position="70"/>
    </location>
</feature>